<evidence type="ECO:0000313" key="3">
    <source>
        <dbReference type="EMBL" id="RHN72977.1"/>
    </source>
</evidence>
<reference evidence="2 5" key="1">
    <citation type="journal article" date="2011" name="Nature">
        <title>The Medicago genome provides insight into the evolution of rhizobial symbioses.</title>
        <authorList>
            <person name="Young N.D."/>
            <person name="Debelle F."/>
            <person name="Oldroyd G.E."/>
            <person name="Geurts R."/>
            <person name="Cannon S.B."/>
            <person name="Udvardi M.K."/>
            <person name="Benedito V.A."/>
            <person name="Mayer K.F."/>
            <person name="Gouzy J."/>
            <person name="Schoof H."/>
            <person name="Van de Peer Y."/>
            <person name="Proost S."/>
            <person name="Cook D.R."/>
            <person name="Meyers B.C."/>
            <person name="Spannagl M."/>
            <person name="Cheung F."/>
            <person name="De Mita S."/>
            <person name="Krishnakumar V."/>
            <person name="Gundlach H."/>
            <person name="Zhou S."/>
            <person name="Mudge J."/>
            <person name="Bharti A.K."/>
            <person name="Murray J.D."/>
            <person name="Naoumkina M.A."/>
            <person name="Rosen B."/>
            <person name="Silverstein K.A."/>
            <person name="Tang H."/>
            <person name="Rombauts S."/>
            <person name="Zhao P.X."/>
            <person name="Zhou P."/>
            <person name="Barbe V."/>
            <person name="Bardou P."/>
            <person name="Bechner M."/>
            <person name="Bellec A."/>
            <person name="Berger A."/>
            <person name="Berges H."/>
            <person name="Bidwell S."/>
            <person name="Bisseling T."/>
            <person name="Choisne N."/>
            <person name="Couloux A."/>
            <person name="Denny R."/>
            <person name="Deshpande S."/>
            <person name="Dai X."/>
            <person name="Doyle J.J."/>
            <person name="Dudez A.M."/>
            <person name="Farmer A.D."/>
            <person name="Fouteau S."/>
            <person name="Franken C."/>
            <person name="Gibelin C."/>
            <person name="Gish J."/>
            <person name="Goldstein S."/>
            <person name="Gonzalez A.J."/>
            <person name="Green P.J."/>
            <person name="Hallab A."/>
            <person name="Hartog M."/>
            <person name="Hua A."/>
            <person name="Humphray S.J."/>
            <person name="Jeong D.H."/>
            <person name="Jing Y."/>
            <person name="Jocker A."/>
            <person name="Kenton S.M."/>
            <person name="Kim D.J."/>
            <person name="Klee K."/>
            <person name="Lai H."/>
            <person name="Lang C."/>
            <person name="Lin S."/>
            <person name="Macmil S.L."/>
            <person name="Magdelenat G."/>
            <person name="Matthews L."/>
            <person name="McCorrison J."/>
            <person name="Monaghan E.L."/>
            <person name="Mun J.H."/>
            <person name="Najar F.Z."/>
            <person name="Nicholson C."/>
            <person name="Noirot C."/>
            <person name="O'Bleness M."/>
            <person name="Paule C.R."/>
            <person name="Poulain J."/>
            <person name="Prion F."/>
            <person name="Qin B."/>
            <person name="Qu C."/>
            <person name="Retzel E.F."/>
            <person name="Riddle C."/>
            <person name="Sallet E."/>
            <person name="Samain S."/>
            <person name="Samson N."/>
            <person name="Sanders I."/>
            <person name="Saurat O."/>
            <person name="Scarpelli C."/>
            <person name="Schiex T."/>
            <person name="Segurens B."/>
            <person name="Severin A.J."/>
            <person name="Sherrier D.J."/>
            <person name="Shi R."/>
            <person name="Sims S."/>
            <person name="Singer S.R."/>
            <person name="Sinharoy S."/>
            <person name="Sterck L."/>
            <person name="Viollet A."/>
            <person name="Wang B.B."/>
            <person name="Wang K."/>
            <person name="Wang M."/>
            <person name="Wang X."/>
            <person name="Warfsmann J."/>
            <person name="Weissenbach J."/>
            <person name="White D.D."/>
            <person name="White J.D."/>
            <person name="Wiley G.B."/>
            <person name="Wincker P."/>
            <person name="Xing Y."/>
            <person name="Yang L."/>
            <person name="Yao Z."/>
            <person name="Ying F."/>
            <person name="Zhai J."/>
            <person name="Zhou L."/>
            <person name="Zuber A."/>
            <person name="Denarie J."/>
            <person name="Dixon R.A."/>
            <person name="May G.D."/>
            <person name="Schwartz D.C."/>
            <person name="Rogers J."/>
            <person name="Quetier F."/>
            <person name="Town C.D."/>
            <person name="Roe B.A."/>
        </authorList>
    </citation>
    <scope>NUCLEOTIDE SEQUENCE [LARGE SCALE GENOMIC DNA]</scope>
    <source>
        <strain evidence="2">A17</strain>
        <strain evidence="4 5">cv. Jemalong A17</strain>
    </source>
</reference>
<dbReference type="Proteomes" id="UP000265566">
    <property type="component" value="Chromosome 2"/>
</dbReference>
<keyword evidence="1 2" id="KW-0812">Transmembrane</keyword>
<reference evidence="4" key="3">
    <citation type="submission" date="2015-04" db="UniProtKB">
        <authorList>
            <consortium name="EnsemblPlants"/>
        </authorList>
    </citation>
    <scope>IDENTIFICATION</scope>
    <source>
        <strain evidence="4">cv. Jemalong A17</strain>
    </source>
</reference>
<gene>
    <name evidence="2" type="ordered locus">MTR_2g032120</name>
    <name evidence="3" type="ORF">MtrunA17_Chr2g0293541</name>
</gene>
<evidence type="ECO:0000313" key="6">
    <source>
        <dbReference type="Proteomes" id="UP000265566"/>
    </source>
</evidence>
<dbReference type="HOGENOM" id="CLU_2227095_0_0_1"/>
<evidence type="ECO:0000313" key="2">
    <source>
        <dbReference type="EMBL" id="KEH37132.1"/>
    </source>
</evidence>
<reference evidence="2 5" key="2">
    <citation type="journal article" date="2014" name="BMC Genomics">
        <title>An improved genome release (version Mt4.0) for the model legume Medicago truncatula.</title>
        <authorList>
            <person name="Tang H."/>
            <person name="Krishnakumar V."/>
            <person name="Bidwell S."/>
            <person name="Rosen B."/>
            <person name="Chan A."/>
            <person name="Zhou S."/>
            <person name="Gentzbittel L."/>
            <person name="Childs K.L."/>
            <person name="Yandell M."/>
            <person name="Gundlach H."/>
            <person name="Mayer K.F."/>
            <person name="Schwartz D.C."/>
            <person name="Town C.D."/>
        </authorList>
    </citation>
    <scope>GENOME REANNOTATION</scope>
    <source>
        <strain evidence="2">A17</strain>
        <strain evidence="4 5">cv. Jemalong A17</strain>
    </source>
</reference>
<evidence type="ECO:0000313" key="4">
    <source>
        <dbReference type="EnsemblPlants" id="KEH37132"/>
    </source>
</evidence>
<keyword evidence="1" id="KW-1133">Transmembrane helix</keyword>
<dbReference type="EnsemblPlants" id="KEH37132">
    <property type="protein sequence ID" value="KEH37132"/>
    <property type="gene ID" value="MTR_2g032120"/>
</dbReference>
<keyword evidence="5" id="KW-1185">Reference proteome</keyword>
<dbReference type="Proteomes" id="UP000002051">
    <property type="component" value="Chromosome 2"/>
</dbReference>
<dbReference type="Gramene" id="rna8746">
    <property type="protein sequence ID" value="RHN72977.1"/>
    <property type="gene ID" value="gene8746"/>
</dbReference>
<keyword evidence="1" id="KW-0472">Membrane</keyword>
<reference evidence="3" key="5">
    <citation type="journal article" date="2018" name="Nat. Plants">
        <title>Whole-genome landscape of Medicago truncatula symbiotic genes.</title>
        <authorList>
            <person name="Pecrix Y."/>
            <person name="Gamas P."/>
            <person name="Carrere S."/>
        </authorList>
    </citation>
    <scope>NUCLEOTIDE SEQUENCE</scope>
    <source>
        <tissue evidence="3">Leaves</tissue>
    </source>
</reference>
<accession>A0A072V5M2</accession>
<sequence length="106" mass="12767">MREIMLLEIILIAKSILFLVRVFTIWRHVEYRVVEWMATRLCEVENEPDWCMWPSLKNGSFSMSFSYKLLCDFEQLRGNGDWKMSVPERIGCFIRIVKTWKTIDEL</sequence>
<evidence type="ECO:0000256" key="1">
    <source>
        <dbReference type="SAM" id="Phobius"/>
    </source>
</evidence>
<dbReference type="AlphaFoldDB" id="A0A072V5M2"/>
<feature type="transmembrane region" description="Helical" evidence="1">
    <location>
        <begin position="6"/>
        <end position="26"/>
    </location>
</feature>
<dbReference type="EMBL" id="CM001218">
    <property type="protein sequence ID" value="KEH37132.1"/>
    <property type="molecule type" value="Genomic_DNA"/>
</dbReference>
<proteinExistence type="predicted"/>
<organism evidence="2 5">
    <name type="scientific">Medicago truncatula</name>
    <name type="common">Barrel medic</name>
    <name type="synonym">Medicago tribuloides</name>
    <dbReference type="NCBI Taxonomy" id="3880"/>
    <lineage>
        <taxon>Eukaryota</taxon>
        <taxon>Viridiplantae</taxon>
        <taxon>Streptophyta</taxon>
        <taxon>Embryophyta</taxon>
        <taxon>Tracheophyta</taxon>
        <taxon>Spermatophyta</taxon>
        <taxon>Magnoliopsida</taxon>
        <taxon>eudicotyledons</taxon>
        <taxon>Gunneridae</taxon>
        <taxon>Pentapetalae</taxon>
        <taxon>rosids</taxon>
        <taxon>fabids</taxon>
        <taxon>Fabales</taxon>
        <taxon>Fabaceae</taxon>
        <taxon>Papilionoideae</taxon>
        <taxon>50 kb inversion clade</taxon>
        <taxon>NPAAA clade</taxon>
        <taxon>Hologalegina</taxon>
        <taxon>IRL clade</taxon>
        <taxon>Trifolieae</taxon>
        <taxon>Medicago</taxon>
    </lineage>
</organism>
<reference evidence="6" key="4">
    <citation type="journal article" date="2018" name="Nat. Plants">
        <title>Whole-genome landscape of Medicago truncatula symbiotic genes.</title>
        <authorList>
            <person name="Pecrix Y."/>
            <person name="Staton S.E."/>
            <person name="Sallet E."/>
            <person name="Lelandais-Briere C."/>
            <person name="Moreau S."/>
            <person name="Carrere S."/>
            <person name="Blein T."/>
            <person name="Jardinaud M.F."/>
            <person name="Latrasse D."/>
            <person name="Zouine M."/>
            <person name="Zahm M."/>
            <person name="Kreplak J."/>
            <person name="Mayjonade B."/>
            <person name="Satge C."/>
            <person name="Perez M."/>
            <person name="Cauet S."/>
            <person name="Marande W."/>
            <person name="Chantry-Darmon C."/>
            <person name="Lopez-Roques C."/>
            <person name="Bouchez O."/>
            <person name="Berard A."/>
            <person name="Debelle F."/>
            <person name="Munos S."/>
            <person name="Bendahmane A."/>
            <person name="Berges H."/>
            <person name="Niebel A."/>
            <person name="Buitink J."/>
            <person name="Frugier F."/>
            <person name="Benhamed M."/>
            <person name="Crespi M."/>
            <person name="Gouzy J."/>
            <person name="Gamas P."/>
        </authorList>
    </citation>
    <scope>NUCLEOTIDE SEQUENCE [LARGE SCALE GENOMIC DNA]</scope>
    <source>
        <strain evidence="6">cv. Jemalong A17</strain>
    </source>
</reference>
<evidence type="ECO:0000313" key="5">
    <source>
        <dbReference type="Proteomes" id="UP000002051"/>
    </source>
</evidence>
<name>A0A072V5M2_MEDTR</name>
<dbReference type="EMBL" id="PSQE01000002">
    <property type="protein sequence ID" value="RHN72977.1"/>
    <property type="molecule type" value="Genomic_DNA"/>
</dbReference>
<protein>
    <submittedName>
        <fullName evidence="2">Transmembrane protein, putative</fullName>
    </submittedName>
</protein>